<dbReference type="CDD" id="cd06661">
    <property type="entry name" value="GGCT_like"/>
    <property type="match status" value="1"/>
</dbReference>
<dbReference type="InterPro" id="IPR036568">
    <property type="entry name" value="GGCT-like_sf"/>
</dbReference>
<proteinExistence type="predicted"/>
<organism evidence="2 3">
    <name type="scientific">Billgrantia ethanolica</name>
    <dbReference type="NCBI Taxonomy" id="2733486"/>
    <lineage>
        <taxon>Bacteria</taxon>
        <taxon>Pseudomonadati</taxon>
        <taxon>Pseudomonadota</taxon>
        <taxon>Gammaproteobacteria</taxon>
        <taxon>Oceanospirillales</taxon>
        <taxon>Halomonadaceae</taxon>
        <taxon>Billgrantia</taxon>
    </lineage>
</organism>
<evidence type="ECO:0000313" key="3">
    <source>
        <dbReference type="Proteomes" id="UP001320168"/>
    </source>
</evidence>
<protein>
    <submittedName>
        <fullName evidence="2">Gamma-glutamylcyclotransferase</fullName>
    </submittedName>
</protein>
<dbReference type="Proteomes" id="UP001320168">
    <property type="component" value="Unassembled WGS sequence"/>
</dbReference>
<dbReference type="InterPro" id="IPR013024">
    <property type="entry name" value="GGCT-like"/>
</dbReference>
<evidence type="ECO:0000259" key="1">
    <source>
        <dbReference type="Pfam" id="PF06094"/>
    </source>
</evidence>
<comment type="caution">
    <text evidence="2">The sequence shown here is derived from an EMBL/GenBank/DDBJ whole genome shotgun (WGS) entry which is preliminary data.</text>
</comment>
<dbReference type="SUPFAM" id="SSF110857">
    <property type="entry name" value="Gamma-glutamyl cyclotransferase-like"/>
    <property type="match status" value="1"/>
</dbReference>
<evidence type="ECO:0000313" key="2">
    <source>
        <dbReference type="EMBL" id="MCE8002018.1"/>
    </source>
</evidence>
<dbReference type="Gene3D" id="3.10.490.10">
    <property type="entry name" value="Gamma-glutamyl cyclotransferase-like"/>
    <property type="match status" value="1"/>
</dbReference>
<reference evidence="2 3" key="1">
    <citation type="journal article" date="2021" name="Front. Microbiol.">
        <title>Aerobic Denitrification and Heterotrophic Sulfur Oxidation in the Genus Halomonas Revealed by Six Novel Species Characterizations and Genome-Based Analysis.</title>
        <authorList>
            <person name="Wang L."/>
            <person name="Shao Z."/>
        </authorList>
    </citation>
    <scope>NUCLEOTIDE SEQUENCE [LARGE SCALE GENOMIC DNA]</scope>
    <source>
        <strain evidence="2 3">MCCC 1A11081</strain>
    </source>
</reference>
<accession>A0ABS9A164</accession>
<feature type="domain" description="Gamma-glutamylcyclotransferase AIG2-like" evidence="1">
    <location>
        <begin position="47"/>
        <end position="137"/>
    </location>
</feature>
<dbReference type="EMBL" id="JABFTX010000001">
    <property type="protein sequence ID" value="MCE8002018.1"/>
    <property type="molecule type" value="Genomic_DNA"/>
</dbReference>
<gene>
    <name evidence="2" type="ORF">HOP53_04125</name>
</gene>
<dbReference type="RefSeq" id="WP_234268819.1">
    <property type="nucleotide sequence ID" value="NZ_JABFTX010000001.1"/>
</dbReference>
<dbReference type="Pfam" id="PF06094">
    <property type="entry name" value="GGACT"/>
    <property type="match status" value="1"/>
</dbReference>
<dbReference type="InterPro" id="IPR009288">
    <property type="entry name" value="AIG2-like_dom"/>
</dbReference>
<name>A0ABS9A164_9GAMM</name>
<sequence length="153" mass="17724">MRLRHYVLAMLFGLLALAGWLWLTMLSPYTYDRPAHLPEIEAGEHAVFVYGTLRIAPLRWVVMGRAGETETAVLEGFRRQRLDLVEAPDERVLGELVVVDADELERLDRYERLGIRYQRVPMRLADGRMAWVYRRLDEASRPPSQARESNATD</sequence>
<keyword evidence="3" id="KW-1185">Reference proteome</keyword>